<dbReference type="InterPro" id="IPR024038">
    <property type="entry name" value="MYXO-CTERM"/>
</dbReference>
<dbReference type="Proteomes" id="UP001160301">
    <property type="component" value="Unassembled WGS sequence"/>
</dbReference>
<dbReference type="EMBL" id="JARZHI010000020">
    <property type="protein sequence ID" value="MDI1432363.1"/>
    <property type="molecule type" value="Genomic_DNA"/>
</dbReference>
<keyword evidence="3" id="KW-1185">Reference proteome</keyword>
<sequence length="83" mass="8156">MRLRPIGECAGVPRCAASSPGGNGGNGGSTSSTGGTAETPADDGGCAVMSPGTAKYGATSAWILGLGALAYGRRLRRNASRRS</sequence>
<dbReference type="RefSeq" id="WP_284720826.1">
    <property type="nucleotide sequence ID" value="NZ_JARZHI010000020.1"/>
</dbReference>
<dbReference type="NCBIfam" id="TIGR03901">
    <property type="entry name" value="MYXO-CTERM"/>
    <property type="match status" value="1"/>
</dbReference>
<feature type="compositionally biased region" description="Low complexity" evidence="1">
    <location>
        <begin position="29"/>
        <end position="39"/>
    </location>
</feature>
<name>A0ABT6NVM3_9BACT</name>
<evidence type="ECO:0000313" key="3">
    <source>
        <dbReference type="Proteomes" id="UP001160301"/>
    </source>
</evidence>
<reference evidence="2 3" key="1">
    <citation type="submission" date="2023-04" db="EMBL/GenBank/DDBJ databases">
        <title>The genome sequence of Polyangium sorediatum DSM14670.</title>
        <authorList>
            <person name="Zhang X."/>
        </authorList>
    </citation>
    <scope>NUCLEOTIDE SEQUENCE [LARGE SCALE GENOMIC DNA]</scope>
    <source>
        <strain evidence="2 3">DSM 14670</strain>
    </source>
</reference>
<feature type="region of interest" description="Disordered" evidence="1">
    <location>
        <begin position="1"/>
        <end position="45"/>
    </location>
</feature>
<gene>
    <name evidence="2" type="ORF">QHF89_22895</name>
</gene>
<evidence type="ECO:0000313" key="2">
    <source>
        <dbReference type="EMBL" id="MDI1432363.1"/>
    </source>
</evidence>
<accession>A0ABT6NVM3</accession>
<organism evidence="2 3">
    <name type="scientific">Polyangium sorediatum</name>
    <dbReference type="NCBI Taxonomy" id="889274"/>
    <lineage>
        <taxon>Bacteria</taxon>
        <taxon>Pseudomonadati</taxon>
        <taxon>Myxococcota</taxon>
        <taxon>Polyangia</taxon>
        <taxon>Polyangiales</taxon>
        <taxon>Polyangiaceae</taxon>
        <taxon>Polyangium</taxon>
    </lineage>
</organism>
<evidence type="ECO:0000256" key="1">
    <source>
        <dbReference type="SAM" id="MobiDB-lite"/>
    </source>
</evidence>
<proteinExistence type="predicted"/>
<protein>
    <submittedName>
        <fullName evidence="2">MYXO-CTERM sorting domain-containing protein</fullName>
    </submittedName>
</protein>
<comment type="caution">
    <text evidence="2">The sequence shown here is derived from an EMBL/GenBank/DDBJ whole genome shotgun (WGS) entry which is preliminary data.</text>
</comment>